<dbReference type="InterPro" id="IPR003018">
    <property type="entry name" value="GAF"/>
</dbReference>
<accession>A0A4Q1SHJ5</accession>
<dbReference type="GO" id="GO:0052621">
    <property type="term" value="F:diguanylate cyclase activity"/>
    <property type="evidence" value="ECO:0007669"/>
    <property type="project" value="UniProtKB-EC"/>
</dbReference>
<dbReference type="SMART" id="SM00065">
    <property type="entry name" value="GAF"/>
    <property type="match status" value="1"/>
</dbReference>
<dbReference type="PROSITE" id="PS50887">
    <property type="entry name" value="GGDEF"/>
    <property type="match status" value="1"/>
</dbReference>
<evidence type="ECO:0000313" key="4">
    <source>
        <dbReference type="Proteomes" id="UP000290253"/>
    </source>
</evidence>
<sequence>MAKNDPAPPDSSLRDLQIFHSVARALTSSLDRDTILRTIMQQMEPFFEAETWSLLLVDEQRRELFYAVAGGTMPTDATEATLREMRIPIGQGFAGWVAEHGESLIVPEVELDGRFMHLAGRTDDNSRVRSAICMPLRVRRETLGVIQLINCRVETLSDYTISFLHLLCDYAAIAIENARAVERIQELTITDDCTGLYNLRYLYRQMEAEMERTQRFGSMFSLIFIDLDHFKDVNDHYGHLIGSELLAEVGQALRSQVRGVDSVFRYGGDEFTVLLPGSDKLAARETAIRLNRFLREKAFPMSDGPELQIRASMGVATYPEDGATAQEIIRAADQMMYLVKGMTRDSVAIAGMGMLPV</sequence>
<dbReference type="Pfam" id="PF01590">
    <property type="entry name" value="GAF"/>
    <property type="match status" value="1"/>
</dbReference>
<dbReference type="CDD" id="cd01949">
    <property type="entry name" value="GGDEF"/>
    <property type="match status" value="1"/>
</dbReference>
<evidence type="ECO:0000256" key="1">
    <source>
        <dbReference type="ARBA" id="ARBA00012528"/>
    </source>
</evidence>
<dbReference type="GO" id="GO:1902201">
    <property type="term" value="P:negative regulation of bacterial-type flagellum-dependent cell motility"/>
    <property type="evidence" value="ECO:0007669"/>
    <property type="project" value="TreeGrafter"/>
</dbReference>
<dbReference type="InterPro" id="IPR050469">
    <property type="entry name" value="Diguanylate_Cyclase"/>
</dbReference>
<dbReference type="EMBL" id="SDMK01000001">
    <property type="protein sequence ID" value="RXS97034.1"/>
    <property type="molecule type" value="Genomic_DNA"/>
</dbReference>
<reference evidence="3 4" key="1">
    <citation type="journal article" date="2016" name="Int. J. Syst. Evol. Microbiol.">
        <title>Acidipila dinghuensis sp. nov., an acidobacterium isolated from forest soil.</title>
        <authorList>
            <person name="Jiang Y.W."/>
            <person name="Wang J."/>
            <person name="Chen M.H."/>
            <person name="Lv Y.Y."/>
            <person name="Qiu L.H."/>
        </authorList>
    </citation>
    <scope>NUCLEOTIDE SEQUENCE [LARGE SCALE GENOMIC DNA]</scope>
    <source>
        <strain evidence="3 4">DHOF10</strain>
    </source>
</reference>
<dbReference type="AlphaFoldDB" id="A0A4Q1SHJ5"/>
<protein>
    <recommendedName>
        <fullName evidence="1">diguanylate cyclase</fullName>
        <ecNumber evidence="1">2.7.7.65</ecNumber>
    </recommendedName>
</protein>
<dbReference type="Proteomes" id="UP000290253">
    <property type="component" value="Unassembled WGS sequence"/>
</dbReference>
<dbReference type="InterPro" id="IPR029787">
    <property type="entry name" value="Nucleotide_cyclase"/>
</dbReference>
<dbReference type="InterPro" id="IPR029016">
    <property type="entry name" value="GAF-like_dom_sf"/>
</dbReference>
<dbReference type="InterPro" id="IPR000160">
    <property type="entry name" value="GGDEF_dom"/>
</dbReference>
<evidence type="ECO:0000259" key="2">
    <source>
        <dbReference type="PROSITE" id="PS50887"/>
    </source>
</evidence>
<feature type="domain" description="GGDEF" evidence="2">
    <location>
        <begin position="218"/>
        <end position="352"/>
    </location>
</feature>
<evidence type="ECO:0000313" key="3">
    <source>
        <dbReference type="EMBL" id="RXS97034.1"/>
    </source>
</evidence>
<dbReference type="Gene3D" id="3.30.450.40">
    <property type="match status" value="1"/>
</dbReference>
<gene>
    <name evidence="3" type="ORF">ESZ00_03645</name>
</gene>
<dbReference type="SMART" id="SM00267">
    <property type="entry name" value="GGDEF"/>
    <property type="match status" value="1"/>
</dbReference>
<dbReference type="GO" id="GO:0005886">
    <property type="term" value="C:plasma membrane"/>
    <property type="evidence" value="ECO:0007669"/>
    <property type="project" value="TreeGrafter"/>
</dbReference>
<dbReference type="SUPFAM" id="SSF55073">
    <property type="entry name" value="Nucleotide cyclase"/>
    <property type="match status" value="1"/>
</dbReference>
<dbReference type="PANTHER" id="PTHR45138">
    <property type="entry name" value="REGULATORY COMPONENTS OF SENSORY TRANSDUCTION SYSTEM"/>
    <property type="match status" value="1"/>
</dbReference>
<dbReference type="PANTHER" id="PTHR45138:SF6">
    <property type="entry name" value="DIGUANYLATE CYCLASE DGCN"/>
    <property type="match status" value="1"/>
</dbReference>
<dbReference type="FunFam" id="3.30.70.270:FF:000001">
    <property type="entry name" value="Diguanylate cyclase domain protein"/>
    <property type="match status" value="1"/>
</dbReference>
<dbReference type="Gene3D" id="3.30.70.270">
    <property type="match status" value="1"/>
</dbReference>
<dbReference type="SUPFAM" id="SSF55781">
    <property type="entry name" value="GAF domain-like"/>
    <property type="match status" value="1"/>
</dbReference>
<dbReference type="InterPro" id="IPR043128">
    <property type="entry name" value="Rev_trsase/Diguanyl_cyclase"/>
</dbReference>
<name>A0A4Q1SHJ5_9BACT</name>
<comment type="caution">
    <text evidence="3">The sequence shown here is derived from an EMBL/GenBank/DDBJ whole genome shotgun (WGS) entry which is preliminary data.</text>
</comment>
<dbReference type="GO" id="GO:0043709">
    <property type="term" value="P:cell adhesion involved in single-species biofilm formation"/>
    <property type="evidence" value="ECO:0007669"/>
    <property type="project" value="TreeGrafter"/>
</dbReference>
<organism evidence="3 4">
    <name type="scientific">Silvibacterium dinghuense</name>
    <dbReference type="NCBI Taxonomy" id="1560006"/>
    <lineage>
        <taxon>Bacteria</taxon>
        <taxon>Pseudomonadati</taxon>
        <taxon>Acidobacteriota</taxon>
        <taxon>Terriglobia</taxon>
        <taxon>Terriglobales</taxon>
        <taxon>Acidobacteriaceae</taxon>
        <taxon>Silvibacterium</taxon>
    </lineage>
</organism>
<dbReference type="EC" id="2.7.7.65" evidence="1"/>
<dbReference type="OrthoDB" id="9783388at2"/>
<proteinExistence type="predicted"/>
<dbReference type="Pfam" id="PF00990">
    <property type="entry name" value="GGDEF"/>
    <property type="match status" value="1"/>
</dbReference>
<keyword evidence="4" id="KW-1185">Reference proteome</keyword>
<dbReference type="NCBIfam" id="TIGR00254">
    <property type="entry name" value="GGDEF"/>
    <property type="match status" value="1"/>
</dbReference>